<feature type="non-terminal residue" evidence="1">
    <location>
        <position position="25"/>
    </location>
</feature>
<sequence length="25" mass="2672">MVPDACFCIVAARFNAEIVDCLVDG</sequence>
<dbReference type="AlphaFoldDB" id="A0A383CF81"/>
<reference evidence="1" key="1">
    <citation type="submission" date="2018-05" db="EMBL/GenBank/DDBJ databases">
        <authorList>
            <person name="Lanie J.A."/>
            <person name="Ng W.-L."/>
            <person name="Kazmierczak K.M."/>
            <person name="Andrzejewski T.M."/>
            <person name="Davidsen T.M."/>
            <person name="Wayne K.J."/>
            <person name="Tettelin H."/>
            <person name="Glass J.I."/>
            <person name="Rusch D."/>
            <person name="Podicherti R."/>
            <person name="Tsui H.-C.T."/>
            <person name="Winkler M.E."/>
        </authorList>
    </citation>
    <scope>NUCLEOTIDE SEQUENCE</scope>
</reference>
<dbReference type="EMBL" id="UINC01208005">
    <property type="protein sequence ID" value="SVE30345.1"/>
    <property type="molecule type" value="Genomic_DNA"/>
</dbReference>
<gene>
    <name evidence="1" type="ORF">METZ01_LOCUS483199</name>
</gene>
<organism evidence="1">
    <name type="scientific">marine metagenome</name>
    <dbReference type="NCBI Taxonomy" id="408172"/>
    <lineage>
        <taxon>unclassified sequences</taxon>
        <taxon>metagenomes</taxon>
        <taxon>ecological metagenomes</taxon>
    </lineage>
</organism>
<evidence type="ECO:0000313" key="1">
    <source>
        <dbReference type="EMBL" id="SVE30345.1"/>
    </source>
</evidence>
<name>A0A383CF81_9ZZZZ</name>
<accession>A0A383CF81</accession>
<protein>
    <submittedName>
        <fullName evidence="1">Uncharacterized protein</fullName>
    </submittedName>
</protein>
<proteinExistence type="predicted"/>